<reference evidence="1 2" key="1">
    <citation type="submission" date="2011-09" db="EMBL/GenBank/DDBJ databases">
        <title>The permanent draft genome of Caldithrix abyssi DSM 13497.</title>
        <authorList>
            <consortium name="US DOE Joint Genome Institute (JGI-PGF)"/>
            <person name="Lucas S."/>
            <person name="Han J."/>
            <person name="Lapidus A."/>
            <person name="Bruce D."/>
            <person name="Goodwin L."/>
            <person name="Pitluck S."/>
            <person name="Peters L."/>
            <person name="Kyrpides N."/>
            <person name="Mavromatis K."/>
            <person name="Ivanova N."/>
            <person name="Mikhailova N."/>
            <person name="Chertkov O."/>
            <person name="Detter J.C."/>
            <person name="Tapia R."/>
            <person name="Han C."/>
            <person name="Land M."/>
            <person name="Hauser L."/>
            <person name="Markowitz V."/>
            <person name="Cheng J.-F."/>
            <person name="Hugenholtz P."/>
            <person name="Woyke T."/>
            <person name="Wu D."/>
            <person name="Spring S."/>
            <person name="Brambilla E."/>
            <person name="Klenk H.-P."/>
            <person name="Eisen J.A."/>
        </authorList>
    </citation>
    <scope>NUCLEOTIDE SEQUENCE [LARGE SCALE GENOMIC DNA]</scope>
    <source>
        <strain evidence="1 2">DSM 13497</strain>
    </source>
</reference>
<protein>
    <submittedName>
        <fullName evidence="1">Uncharacterized protein</fullName>
    </submittedName>
</protein>
<dbReference type="EMBL" id="CM001402">
    <property type="protein sequence ID" value="EHO42389.1"/>
    <property type="molecule type" value="Genomic_DNA"/>
</dbReference>
<sequence length="190" mass="22300">MVIGLRLTDWNVRNTGIFSKLLIFQLPWQPENLSFNQPIHADSADDRRKKNRNLFKYLLSFNCVFNSPPNIVNFSIFSVLTPPLFSKEGETGGEFSMSQNFQYIVHKSALSARDKRARLVYGGFHFTRIAQMIAERSKKNLRKWARFARDELLCFNSGFNNRFIERLFSEERSRAENRLYFSHSSVAFNR</sequence>
<dbReference type="InParanoid" id="H1XRA8"/>
<dbReference type="Proteomes" id="UP000004671">
    <property type="component" value="Chromosome"/>
</dbReference>
<name>H1XRA8_CALAY</name>
<dbReference type="PaxDb" id="880073-Calab_2782"/>
<organism evidence="1 2">
    <name type="scientific">Caldithrix abyssi DSM 13497</name>
    <dbReference type="NCBI Taxonomy" id="880073"/>
    <lineage>
        <taxon>Bacteria</taxon>
        <taxon>Pseudomonadati</taxon>
        <taxon>Calditrichota</taxon>
        <taxon>Calditrichia</taxon>
        <taxon>Calditrichales</taxon>
        <taxon>Calditrichaceae</taxon>
        <taxon>Caldithrix</taxon>
    </lineage>
</organism>
<keyword evidence="2" id="KW-1185">Reference proteome</keyword>
<proteinExistence type="predicted"/>
<accession>H1XRA8</accession>
<gene>
    <name evidence="1" type="ORF">Calab_2782</name>
</gene>
<evidence type="ECO:0000313" key="1">
    <source>
        <dbReference type="EMBL" id="EHO42389.1"/>
    </source>
</evidence>
<dbReference type="HOGENOM" id="CLU_1425591_0_0_0"/>
<dbReference type="AlphaFoldDB" id="H1XRA8"/>
<evidence type="ECO:0000313" key="2">
    <source>
        <dbReference type="Proteomes" id="UP000004671"/>
    </source>
</evidence>